<dbReference type="AlphaFoldDB" id="A0A261G922"/>
<keyword evidence="3" id="KW-1185">Reference proteome</keyword>
<keyword evidence="1" id="KW-1133">Transmembrane helix</keyword>
<evidence type="ECO:0000313" key="3">
    <source>
        <dbReference type="Proteomes" id="UP000216451"/>
    </source>
</evidence>
<evidence type="ECO:0008006" key="4">
    <source>
        <dbReference type="Google" id="ProtNLM"/>
    </source>
</evidence>
<dbReference type="RefSeq" id="WP_094692534.1">
    <property type="nucleotide sequence ID" value="NZ_JBDNRA010000010.1"/>
</dbReference>
<keyword evidence="1" id="KW-0812">Transmembrane</keyword>
<dbReference type="EMBL" id="MWXA01000003">
    <property type="protein sequence ID" value="OZG67918.1"/>
    <property type="molecule type" value="Genomic_DNA"/>
</dbReference>
<comment type="caution">
    <text evidence="2">The sequence shown here is derived from an EMBL/GenBank/DDBJ whole genome shotgun (WGS) entry which is preliminary data.</text>
</comment>
<feature type="transmembrane region" description="Helical" evidence="1">
    <location>
        <begin position="39"/>
        <end position="60"/>
    </location>
</feature>
<organism evidence="2 3">
    <name type="scientific">Bifidobacterium aquikefiri</name>
    <dbReference type="NCBI Taxonomy" id="1653207"/>
    <lineage>
        <taxon>Bacteria</taxon>
        <taxon>Bacillati</taxon>
        <taxon>Actinomycetota</taxon>
        <taxon>Actinomycetes</taxon>
        <taxon>Bifidobacteriales</taxon>
        <taxon>Bifidobacteriaceae</taxon>
        <taxon>Bifidobacterium</taxon>
    </lineage>
</organism>
<gene>
    <name evidence="2" type="ORF">BAQU_0563</name>
</gene>
<proteinExistence type="predicted"/>
<dbReference type="Proteomes" id="UP000216451">
    <property type="component" value="Unassembled WGS sequence"/>
</dbReference>
<evidence type="ECO:0000256" key="1">
    <source>
        <dbReference type="SAM" id="Phobius"/>
    </source>
</evidence>
<keyword evidence="1" id="KW-0472">Membrane</keyword>
<protein>
    <recommendedName>
        <fullName evidence="4">Carbon starvation protein</fullName>
    </recommendedName>
</protein>
<reference evidence="2 3" key="1">
    <citation type="journal article" date="2017" name="BMC Genomics">
        <title>Comparative genomic and phylogenomic analyses of the Bifidobacteriaceae family.</title>
        <authorList>
            <person name="Lugli G.A."/>
            <person name="Milani C."/>
            <person name="Turroni F."/>
            <person name="Duranti S."/>
            <person name="Mancabelli L."/>
            <person name="Mangifesta M."/>
            <person name="Ferrario C."/>
            <person name="Modesto M."/>
            <person name="Mattarelli P."/>
            <person name="Jiri K."/>
            <person name="van Sinderen D."/>
            <person name="Ventura M."/>
        </authorList>
    </citation>
    <scope>NUCLEOTIDE SEQUENCE [LARGE SCALE GENOMIC DNA]</scope>
    <source>
        <strain evidence="2 3">LMG 28769</strain>
    </source>
</reference>
<sequence>MRMSAKSKSRLSMLTAGACLIWLIQAVYQAVQQHQVMYWPNVVFYITMVLAVAGSLYSSLRDWSGDDKQREDTSGGK</sequence>
<accession>A0A261G922</accession>
<name>A0A261G922_9BIFI</name>
<evidence type="ECO:0000313" key="2">
    <source>
        <dbReference type="EMBL" id="OZG67918.1"/>
    </source>
</evidence>